<sequence>MPTSTDLYNAACSWALAGDATKAFQYLDRATLAGWENLAHVQQDTDLAALHADKRWQPMLTKLRAQLAKLEANYNRPLKQQLDSIYASDQGGRQQYAEIQKQYGDKSPQMQALWKEIEAKDARNLQKITALLDAHGWPTKAEVGNMGTQTVFLVIQHSNLPTLEKYFPMARQAAERGDLAKSALALMQDRLLMWQGKPQIYGSQLHTDPKTNKMVFYTIQDEAHVDERRAAIGMEPLASYAKRFGLEYTVPTK</sequence>
<protein>
    <submittedName>
        <fullName evidence="1">Uncharacterized protein</fullName>
    </submittedName>
</protein>
<dbReference type="NCBIfam" id="NF047558">
    <property type="entry name" value="TPR_END_plus"/>
    <property type="match status" value="1"/>
</dbReference>
<accession>A0A3R9M6D9</accession>
<dbReference type="InterPro" id="IPR046732">
    <property type="entry name" value="DUF6624"/>
</dbReference>
<name>A0A3R9M6D9_9BACT</name>
<dbReference type="OrthoDB" id="1164858at2"/>
<comment type="caution">
    <text evidence="1">The sequence shown here is derived from an EMBL/GenBank/DDBJ whole genome shotgun (WGS) entry which is preliminary data.</text>
</comment>
<organism evidence="1 2">
    <name type="scientific">Hymenobacter metallilatus</name>
    <dbReference type="NCBI Taxonomy" id="2493666"/>
    <lineage>
        <taxon>Bacteria</taxon>
        <taxon>Pseudomonadati</taxon>
        <taxon>Bacteroidota</taxon>
        <taxon>Cytophagia</taxon>
        <taxon>Cytophagales</taxon>
        <taxon>Hymenobacteraceae</taxon>
        <taxon>Hymenobacter</taxon>
    </lineage>
</organism>
<reference evidence="1 2" key="1">
    <citation type="submission" date="2018-12" db="EMBL/GenBank/DDBJ databases">
        <authorList>
            <person name="Feng G."/>
            <person name="Zhu H."/>
        </authorList>
    </citation>
    <scope>NUCLEOTIDE SEQUENCE [LARGE SCALE GENOMIC DNA]</scope>
    <source>
        <strain evidence="1 2">9PBR-2</strain>
    </source>
</reference>
<keyword evidence="2" id="KW-1185">Reference proteome</keyword>
<dbReference type="AlphaFoldDB" id="A0A3R9M6D9"/>
<dbReference type="Pfam" id="PF20329">
    <property type="entry name" value="DUF6624"/>
    <property type="match status" value="1"/>
</dbReference>
<proteinExistence type="predicted"/>
<evidence type="ECO:0000313" key="1">
    <source>
        <dbReference type="EMBL" id="RSK31249.1"/>
    </source>
</evidence>
<gene>
    <name evidence="1" type="ORF">EI290_14340</name>
</gene>
<dbReference type="EMBL" id="RWIS01000009">
    <property type="protein sequence ID" value="RSK31249.1"/>
    <property type="molecule type" value="Genomic_DNA"/>
</dbReference>
<dbReference type="Proteomes" id="UP000280066">
    <property type="component" value="Unassembled WGS sequence"/>
</dbReference>
<evidence type="ECO:0000313" key="2">
    <source>
        <dbReference type="Proteomes" id="UP000280066"/>
    </source>
</evidence>